<dbReference type="PANTHER" id="PTHR33375:SF1">
    <property type="entry name" value="CHROMOSOME-PARTITIONING PROTEIN PARB-RELATED"/>
    <property type="match status" value="1"/>
</dbReference>
<dbReference type="InterPro" id="IPR003115">
    <property type="entry name" value="ParB_N"/>
</dbReference>
<name>A0ABU5ILC3_9BURK</name>
<dbReference type="Proteomes" id="UP001293718">
    <property type="component" value="Unassembled WGS sequence"/>
</dbReference>
<dbReference type="Gene3D" id="1.10.10.2830">
    <property type="match status" value="1"/>
</dbReference>
<dbReference type="RefSeq" id="WP_322467364.1">
    <property type="nucleotide sequence ID" value="NZ_JAXOJX010000049.1"/>
</dbReference>
<dbReference type="InterPro" id="IPR037972">
    <property type="entry name" value="RepB_N"/>
</dbReference>
<dbReference type="PANTHER" id="PTHR33375">
    <property type="entry name" value="CHROMOSOME-PARTITIONING PROTEIN PARB-RELATED"/>
    <property type="match status" value="1"/>
</dbReference>
<dbReference type="InterPro" id="IPR050336">
    <property type="entry name" value="Chromosome_partition/occlusion"/>
</dbReference>
<dbReference type="SUPFAM" id="SSF109709">
    <property type="entry name" value="KorB DNA-binding domain-like"/>
    <property type="match status" value="1"/>
</dbReference>
<dbReference type="SUPFAM" id="SSF110849">
    <property type="entry name" value="ParB/Sulfiredoxin"/>
    <property type="match status" value="1"/>
</dbReference>
<evidence type="ECO:0000259" key="3">
    <source>
        <dbReference type="SMART" id="SM00470"/>
    </source>
</evidence>
<dbReference type="Gene3D" id="3.90.1530.30">
    <property type="match status" value="1"/>
</dbReference>
<dbReference type="SMART" id="SM00470">
    <property type="entry name" value="ParB"/>
    <property type="match status" value="1"/>
</dbReference>
<evidence type="ECO:0000313" key="4">
    <source>
        <dbReference type="EMBL" id="MDZ5459694.1"/>
    </source>
</evidence>
<feature type="compositionally biased region" description="Low complexity" evidence="2">
    <location>
        <begin position="15"/>
        <end position="26"/>
    </location>
</feature>
<dbReference type="NCBIfam" id="TIGR00180">
    <property type="entry name" value="parB_part"/>
    <property type="match status" value="1"/>
</dbReference>
<evidence type="ECO:0000256" key="2">
    <source>
        <dbReference type="SAM" id="MobiDB-lite"/>
    </source>
</evidence>
<organism evidence="4 5">
    <name type="scientific">Azohydromonas lata</name>
    <dbReference type="NCBI Taxonomy" id="45677"/>
    <lineage>
        <taxon>Bacteria</taxon>
        <taxon>Pseudomonadati</taxon>
        <taxon>Pseudomonadota</taxon>
        <taxon>Betaproteobacteria</taxon>
        <taxon>Burkholderiales</taxon>
        <taxon>Sphaerotilaceae</taxon>
        <taxon>Azohydromonas</taxon>
    </lineage>
</organism>
<comment type="caution">
    <text evidence="4">The sequence shown here is derived from an EMBL/GenBank/DDBJ whole genome shotgun (WGS) entry which is preliminary data.</text>
</comment>
<gene>
    <name evidence="4" type="ORF">SM757_24245</name>
</gene>
<evidence type="ECO:0000256" key="1">
    <source>
        <dbReference type="ARBA" id="ARBA00006295"/>
    </source>
</evidence>
<evidence type="ECO:0000313" key="5">
    <source>
        <dbReference type="Proteomes" id="UP001293718"/>
    </source>
</evidence>
<sequence length="378" mass="38972">MSAVSKGKGLKFDLPPAGAAPAAPAAPAEPVTGVMRHAGLAQELHSLRAQVQQLEGERGAQPLDARLVRASRWANRHAASFENEDFAELKAEIAGAGGNVQPIKVRPLSGPAADGARYEIVFGHRRHRACLELGLPVLAVVADLDDRALFAEMDRENRARKNLSAYEQGVMYRRALKEGLFPSQRMLAVAVGADSGNVSRAIKVADLPEDMLAAFGSPLAVQFAWASDLADALQRDRQAALAAAREAAQAGLAPPQVFSAITGKASRRGAAPHSPPAAAPVTTATPTATPAALPAVPVQALAAPPADVPYSAPALRPPAAARAAGGVALSMADVARLAAEADAQQQRPGGAELAAFLRDLAQRIAQSLGDGGAAGFSR</sequence>
<dbReference type="InterPro" id="IPR036086">
    <property type="entry name" value="ParB/Sulfiredoxin_sf"/>
</dbReference>
<dbReference type="InterPro" id="IPR004437">
    <property type="entry name" value="ParB/RepB/Spo0J"/>
</dbReference>
<dbReference type="Pfam" id="PF02195">
    <property type="entry name" value="ParB_N"/>
    <property type="match status" value="1"/>
</dbReference>
<feature type="domain" description="ParB-like N-terminal" evidence="3">
    <location>
        <begin position="66"/>
        <end position="163"/>
    </location>
</feature>
<dbReference type="CDD" id="cd16405">
    <property type="entry name" value="RepB_like_N"/>
    <property type="match status" value="1"/>
</dbReference>
<protein>
    <submittedName>
        <fullName evidence="4">ParB/RepB/Spo0J family partition protein</fullName>
    </submittedName>
</protein>
<reference evidence="4 5" key="1">
    <citation type="submission" date="2023-11" db="EMBL/GenBank/DDBJ databases">
        <title>Draft genome of Azohydromonas lata strain H1 (DSM1123), a polyhydroxyalkanoate producer.</title>
        <authorList>
            <person name="Traversa D."/>
            <person name="D'Addabbo P."/>
            <person name="Pazzani C."/>
            <person name="Manzari C."/>
            <person name="Chiara M."/>
            <person name="Scrascia M."/>
        </authorList>
    </citation>
    <scope>NUCLEOTIDE SEQUENCE [LARGE SCALE GENOMIC DNA]</scope>
    <source>
        <strain evidence="4 5">H1</strain>
    </source>
</reference>
<accession>A0ABU5ILC3</accession>
<feature type="region of interest" description="Disordered" evidence="2">
    <location>
        <begin position="1"/>
        <end position="26"/>
    </location>
</feature>
<proteinExistence type="inferred from homology"/>
<feature type="region of interest" description="Disordered" evidence="2">
    <location>
        <begin position="264"/>
        <end position="284"/>
    </location>
</feature>
<keyword evidence="5" id="KW-1185">Reference proteome</keyword>
<comment type="similarity">
    <text evidence="1">Belongs to the ParB family.</text>
</comment>
<dbReference type="EMBL" id="JAXOJX010000049">
    <property type="protein sequence ID" value="MDZ5459694.1"/>
    <property type="molecule type" value="Genomic_DNA"/>
</dbReference>